<dbReference type="EMBL" id="VFMO01000001">
    <property type="protein sequence ID" value="TQJ14554.1"/>
    <property type="molecule type" value="Genomic_DNA"/>
</dbReference>
<comment type="caution">
    <text evidence="1">The sequence shown here is derived from an EMBL/GenBank/DDBJ whole genome shotgun (WGS) entry which is preliminary data.</text>
</comment>
<evidence type="ECO:0000313" key="1">
    <source>
        <dbReference type="EMBL" id="TQJ14554.1"/>
    </source>
</evidence>
<keyword evidence="2" id="KW-1185">Reference proteome</keyword>
<proteinExistence type="predicted"/>
<gene>
    <name evidence="1" type="ORF">FB459_2021</name>
</gene>
<sequence>MEPVISIVMCAERPEWFVNARPEFMLAASCTCGWRSIEFSEREAQRTAEVYRDRFCVDRPRPALRTPTKTTTDR</sequence>
<dbReference type="RefSeq" id="WP_141928352.1">
    <property type="nucleotide sequence ID" value="NZ_BAABCI010000003.1"/>
</dbReference>
<dbReference type="Proteomes" id="UP000320806">
    <property type="component" value="Unassembled WGS sequence"/>
</dbReference>
<evidence type="ECO:0000313" key="2">
    <source>
        <dbReference type="Proteomes" id="UP000320806"/>
    </source>
</evidence>
<name>A0A542EGY0_9MICO</name>
<protein>
    <submittedName>
        <fullName evidence="1">Uncharacterized protein</fullName>
    </submittedName>
</protein>
<organism evidence="1 2">
    <name type="scientific">Yimella lutea</name>
    <dbReference type="NCBI Taxonomy" id="587872"/>
    <lineage>
        <taxon>Bacteria</taxon>
        <taxon>Bacillati</taxon>
        <taxon>Actinomycetota</taxon>
        <taxon>Actinomycetes</taxon>
        <taxon>Micrococcales</taxon>
        <taxon>Dermacoccaceae</taxon>
        <taxon>Yimella</taxon>
    </lineage>
</organism>
<dbReference type="AlphaFoldDB" id="A0A542EGY0"/>
<accession>A0A542EGY0</accession>
<reference evidence="1 2" key="1">
    <citation type="submission" date="2019-06" db="EMBL/GenBank/DDBJ databases">
        <title>Sequencing the genomes of 1000 actinobacteria strains.</title>
        <authorList>
            <person name="Klenk H.-P."/>
        </authorList>
    </citation>
    <scope>NUCLEOTIDE SEQUENCE [LARGE SCALE GENOMIC DNA]</scope>
    <source>
        <strain evidence="1 2">DSM 19828</strain>
    </source>
</reference>